<evidence type="ECO:0000313" key="7">
    <source>
        <dbReference type="EMBL" id="RSD19728.1"/>
    </source>
</evidence>
<dbReference type="GO" id="GO:0000976">
    <property type="term" value="F:transcription cis-regulatory region binding"/>
    <property type="evidence" value="ECO:0007669"/>
    <property type="project" value="TreeGrafter"/>
</dbReference>
<dbReference type="PANTHER" id="PTHR30055">
    <property type="entry name" value="HTH-TYPE TRANSCRIPTIONAL REGULATOR RUTR"/>
    <property type="match status" value="1"/>
</dbReference>
<dbReference type="PROSITE" id="PS50977">
    <property type="entry name" value="HTH_TETR_2"/>
    <property type="match status" value="1"/>
</dbReference>
<dbReference type="InterPro" id="IPR003012">
    <property type="entry name" value="Tet_transcr_reg_TetR"/>
</dbReference>
<comment type="caution">
    <text evidence="7">The sequence shown here is derived from an EMBL/GenBank/DDBJ whole genome shotgun (WGS) entry which is preliminary data.</text>
</comment>
<dbReference type="Proteomes" id="UP000267081">
    <property type="component" value="Unassembled WGS sequence"/>
</dbReference>
<dbReference type="PRINTS" id="PR00400">
    <property type="entry name" value="TETREPRESSOR"/>
</dbReference>
<dbReference type="GO" id="GO:0003700">
    <property type="term" value="F:DNA-binding transcription factor activity"/>
    <property type="evidence" value="ECO:0007669"/>
    <property type="project" value="TreeGrafter"/>
</dbReference>
<organism evidence="7 8">
    <name type="scientific">Amycolatopsis eburnea</name>
    <dbReference type="NCBI Taxonomy" id="2267691"/>
    <lineage>
        <taxon>Bacteria</taxon>
        <taxon>Bacillati</taxon>
        <taxon>Actinomycetota</taxon>
        <taxon>Actinomycetes</taxon>
        <taxon>Pseudonocardiales</taxon>
        <taxon>Pseudonocardiaceae</taxon>
        <taxon>Amycolatopsis</taxon>
    </lineage>
</organism>
<keyword evidence="3 5" id="KW-0238">DNA-binding</keyword>
<evidence type="ECO:0000256" key="3">
    <source>
        <dbReference type="ARBA" id="ARBA00023125"/>
    </source>
</evidence>
<dbReference type="AlphaFoldDB" id="A0A427TBU0"/>
<sequence>MPLEVADAVRVALNLLEDEGLDKLTVRRLATELGVKAPALYWHFQSKRALLDHLADAIVAPVVAGLPASGPWLKWLEDAGFALHTALLAHRDGARVALGADLRVARALGELAERATGVLHDAGFSLGEATRAAGLLVHFVLGRAVEDQTRLPPEEEAAAIASAAFPFPLMAGGLRERAGSTVEEDFRYALGVLLAGLEATSPGRGG</sequence>
<dbReference type="InterPro" id="IPR004111">
    <property type="entry name" value="Repressor_TetR_C"/>
</dbReference>
<dbReference type="EMBL" id="RSEC01000036">
    <property type="protein sequence ID" value="RSD19728.1"/>
    <property type="molecule type" value="Genomic_DNA"/>
</dbReference>
<accession>A0A427TBU0</accession>
<dbReference type="SUPFAM" id="SSF46689">
    <property type="entry name" value="Homeodomain-like"/>
    <property type="match status" value="1"/>
</dbReference>
<evidence type="ECO:0000259" key="6">
    <source>
        <dbReference type="PROSITE" id="PS50977"/>
    </source>
</evidence>
<dbReference type="Gene3D" id="1.10.357.10">
    <property type="entry name" value="Tetracycline Repressor, domain 2"/>
    <property type="match status" value="1"/>
</dbReference>
<dbReference type="PANTHER" id="PTHR30055:SF151">
    <property type="entry name" value="TRANSCRIPTIONAL REGULATORY PROTEIN"/>
    <property type="match status" value="1"/>
</dbReference>
<dbReference type="Pfam" id="PF02909">
    <property type="entry name" value="TetR_C_1"/>
    <property type="match status" value="1"/>
</dbReference>
<keyword evidence="1" id="KW-0678">Repressor</keyword>
<feature type="domain" description="HTH tetR-type" evidence="6">
    <location>
        <begin position="2"/>
        <end position="62"/>
    </location>
</feature>
<dbReference type="Pfam" id="PF00440">
    <property type="entry name" value="TetR_N"/>
    <property type="match status" value="1"/>
</dbReference>
<gene>
    <name evidence="7" type="ORF">EIY87_15830</name>
</gene>
<name>A0A427TBU0_9PSEU</name>
<dbReference type="OrthoDB" id="3214072at2"/>
<feature type="DNA-binding region" description="H-T-H motif" evidence="5">
    <location>
        <begin position="25"/>
        <end position="44"/>
    </location>
</feature>
<keyword evidence="2" id="KW-0805">Transcription regulation</keyword>
<dbReference type="InterPro" id="IPR009057">
    <property type="entry name" value="Homeodomain-like_sf"/>
</dbReference>
<dbReference type="PRINTS" id="PR00455">
    <property type="entry name" value="HTHTETR"/>
</dbReference>
<dbReference type="GO" id="GO:0046677">
    <property type="term" value="P:response to antibiotic"/>
    <property type="evidence" value="ECO:0007669"/>
    <property type="project" value="InterPro"/>
</dbReference>
<dbReference type="Gene3D" id="1.10.10.60">
    <property type="entry name" value="Homeodomain-like"/>
    <property type="match status" value="1"/>
</dbReference>
<evidence type="ECO:0000256" key="4">
    <source>
        <dbReference type="ARBA" id="ARBA00023163"/>
    </source>
</evidence>
<dbReference type="InterPro" id="IPR036271">
    <property type="entry name" value="Tet_transcr_reg_TetR-rel_C_sf"/>
</dbReference>
<evidence type="ECO:0000256" key="5">
    <source>
        <dbReference type="PROSITE-ProRule" id="PRU00335"/>
    </source>
</evidence>
<keyword evidence="8" id="KW-1185">Reference proteome</keyword>
<keyword evidence="4" id="KW-0804">Transcription</keyword>
<reference evidence="7 8" key="1">
    <citation type="submission" date="2018-12" db="EMBL/GenBank/DDBJ databases">
        <title>Amycolatopsis eburnea sp. nov. actinomycete associate with arbuscular mycorrhiza fungal spore.</title>
        <authorList>
            <person name="Lumyong S."/>
            <person name="Chaiya L."/>
        </authorList>
    </citation>
    <scope>NUCLEOTIDE SEQUENCE [LARGE SCALE GENOMIC DNA]</scope>
    <source>
        <strain evidence="7 8">GLM-1</strain>
    </source>
</reference>
<dbReference type="SUPFAM" id="SSF48498">
    <property type="entry name" value="Tetracyclin repressor-like, C-terminal domain"/>
    <property type="match status" value="1"/>
</dbReference>
<dbReference type="InterPro" id="IPR050109">
    <property type="entry name" value="HTH-type_TetR-like_transc_reg"/>
</dbReference>
<protein>
    <submittedName>
        <fullName evidence="7">TetR family transcriptional regulator</fullName>
    </submittedName>
</protein>
<dbReference type="GO" id="GO:0045892">
    <property type="term" value="P:negative regulation of DNA-templated transcription"/>
    <property type="evidence" value="ECO:0007669"/>
    <property type="project" value="InterPro"/>
</dbReference>
<dbReference type="RefSeq" id="WP_125308574.1">
    <property type="nucleotide sequence ID" value="NZ_RSEC01000036.1"/>
</dbReference>
<proteinExistence type="predicted"/>
<evidence type="ECO:0000256" key="1">
    <source>
        <dbReference type="ARBA" id="ARBA00022491"/>
    </source>
</evidence>
<evidence type="ECO:0000313" key="8">
    <source>
        <dbReference type="Proteomes" id="UP000267081"/>
    </source>
</evidence>
<dbReference type="InterPro" id="IPR001647">
    <property type="entry name" value="HTH_TetR"/>
</dbReference>
<evidence type="ECO:0000256" key="2">
    <source>
        <dbReference type="ARBA" id="ARBA00023015"/>
    </source>
</evidence>